<evidence type="ECO:0000256" key="3">
    <source>
        <dbReference type="ARBA" id="ARBA00022475"/>
    </source>
</evidence>
<keyword evidence="7" id="KW-0653">Protein transport</keyword>
<dbReference type="PANTHER" id="PTHR30558:SF7">
    <property type="entry name" value="TOL-PAL SYSTEM PROTEIN TOLR"/>
    <property type="match status" value="1"/>
</dbReference>
<dbReference type="AlphaFoldDB" id="A0A1X7CPA6"/>
<evidence type="ECO:0000313" key="10">
    <source>
        <dbReference type="Proteomes" id="UP000192911"/>
    </source>
</evidence>
<keyword evidence="7" id="KW-0813">Transport</keyword>
<dbReference type="GO" id="GO:0015031">
    <property type="term" value="P:protein transport"/>
    <property type="evidence" value="ECO:0007669"/>
    <property type="project" value="UniProtKB-KW"/>
</dbReference>
<dbReference type="STRING" id="28094.SAMN06295900_101727"/>
<evidence type="ECO:0000256" key="8">
    <source>
        <dbReference type="SAM" id="Phobius"/>
    </source>
</evidence>
<dbReference type="InterPro" id="IPR003400">
    <property type="entry name" value="ExbD"/>
</dbReference>
<dbReference type="RefSeq" id="WP_085224315.1">
    <property type="nucleotide sequence ID" value="NZ_BSQD01000001.1"/>
</dbReference>
<accession>A0A1X7CPA6</accession>
<keyword evidence="5 8" id="KW-1133">Transmembrane helix</keyword>
<name>A0A1X7CPA6_TRICW</name>
<dbReference type="Proteomes" id="UP000192911">
    <property type="component" value="Unassembled WGS sequence"/>
</dbReference>
<evidence type="ECO:0000256" key="6">
    <source>
        <dbReference type="ARBA" id="ARBA00023136"/>
    </source>
</evidence>
<organism evidence="9 10">
    <name type="scientific">Trinickia caryophylli</name>
    <name type="common">Paraburkholderia caryophylli</name>
    <dbReference type="NCBI Taxonomy" id="28094"/>
    <lineage>
        <taxon>Bacteria</taxon>
        <taxon>Pseudomonadati</taxon>
        <taxon>Pseudomonadota</taxon>
        <taxon>Betaproteobacteria</taxon>
        <taxon>Burkholderiales</taxon>
        <taxon>Burkholderiaceae</taxon>
        <taxon>Trinickia</taxon>
    </lineage>
</organism>
<reference evidence="10" key="1">
    <citation type="submission" date="2017-04" db="EMBL/GenBank/DDBJ databases">
        <authorList>
            <person name="Varghese N."/>
            <person name="Submissions S."/>
        </authorList>
    </citation>
    <scope>NUCLEOTIDE SEQUENCE [LARGE SCALE GENOMIC DNA]</scope>
    <source>
        <strain evidence="10">Ballard 720</strain>
    </source>
</reference>
<dbReference type="GO" id="GO:0005886">
    <property type="term" value="C:plasma membrane"/>
    <property type="evidence" value="ECO:0007669"/>
    <property type="project" value="UniProtKB-SubCell"/>
</dbReference>
<evidence type="ECO:0000256" key="7">
    <source>
        <dbReference type="RuleBase" id="RU003879"/>
    </source>
</evidence>
<feature type="transmembrane region" description="Helical" evidence="8">
    <location>
        <begin position="20"/>
        <end position="40"/>
    </location>
</feature>
<keyword evidence="4 7" id="KW-0812">Transmembrane</keyword>
<keyword evidence="6 8" id="KW-0472">Membrane</keyword>
<keyword evidence="3" id="KW-1003">Cell membrane</keyword>
<evidence type="ECO:0000256" key="2">
    <source>
        <dbReference type="ARBA" id="ARBA00005811"/>
    </source>
</evidence>
<evidence type="ECO:0000313" key="9">
    <source>
        <dbReference type="EMBL" id="SMF00443.1"/>
    </source>
</evidence>
<dbReference type="GeneID" id="95548797"/>
<keyword evidence="10" id="KW-1185">Reference proteome</keyword>
<dbReference type="EMBL" id="FXAH01000001">
    <property type="protein sequence ID" value="SMF00443.1"/>
    <property type="molecule type" value="Genomic_DNA"/>
</dbReference>
<gene>
    <name evidence="9" type="ORF">SAMN06295900_101727</name>
</gene>
<dbReference type="OrthoDB" id="9798629at2"/>
<dbReference type="Gene3D" id="3.30.420.270">
    <property type="match status" value="1"/>
</dbReference>
<proteinExistence type="inferred from homology"/>
<comment type="similarity">
    <text evidence="2 7">Belongs to the ExbD/TolR family.</text>
</comment>
<comment type="subcellular location">
    <subcellularLocation>
        <location evidence="1">Cell membrane</location>
        <topology evidence="1">Single-pass membrane protein</topology>
    </subcellularLocation>
    <subcellularLocation>
        <location evidence="7">Cell membrane</location>
        <topology evidence="7">Single-pass type II membrane protein</topology>
    </subcellularLocation>
</comment>
<sequence>MAMQAFEDDDDTLMNEINMTPLVDVMLVLLIVFIVAVPAIQRAIKIDLPQTGGDRQSQTPAHVNVAVRADGSLFWNSEPVSEQTLYARLRQTAHDNPQTELHLEADRKVPYERVADVMAAAQSGGMAKIGFITEPKPEAQTK</sequence>
<evidence type="ECO:0000256" key="4">
    <source>
        <dbReference type="ARBA" id="ARBA00022692"/>
    </source>
</evidence>
<evidence type="ECO:0000256" key="5">
    <source>
        <dbReference type="ARBA" id="ARBA00022989"/>
    </source>
</evidence>
<dbReference type="GO" id="GO:0022857">
    <property type="term" value="F:transmembrane transporter activity"/>
    <property type="evidence" value="ECO:0007669"/>
    <property type="project" value="InterPro"/>
</dbReference>
<protein>
    <submittedName>
        <fullName evidence="9">Outer membrane transport energization protein ExbD</fullName>
    </submittedName>
</protein>
<dbReference type="Pfam" id="PF02472">
    <property type="entry name" value="ExbD"/>
    <property type="match status" value="1"/>
</dbReference>
<evidence type="ECO:0000256" key="1">
    <source>
        <dbReference type="ARBA" id="ARBA00004162"/>
    </source>
</evidence>
<dbReference type="PANTHER" id="PTHR30558">
    <property type="entry name" value="EXBD MEMBRANE COMPONENT OF PMF-DRIVEN MACROMOLECULE IMPORT SYSTEM"/>
    <property type="match status" value="1"/>
</dbReference>